<dbReference type="AlphaFoldDB" id="A0A0F9PG41"/>
<dbReference type="Gene3D" id="3.40.50.10400">
    <property type="entry name" value="Hypothetical protein PA1492"/>
    <property type="match status" value="1"/>
</dbReference>
<feature type="domain" description="DUF7768" evidence="1">
    <location>
        <begin position="4"/>
        <end position="104"/>
    </location>
</feature>
<protein>
    <recommendedName>
        <fullName evidence="1">DUF7768 domain-containing protein</fullName>
    </recommendedName>
</protein>
<name>A0A0F9PG41_9ZZZZ</name>
<dbReference type="Pfam" id="PF24963">
    <property type="entry name" value="DUF7768"/>
    <property type="match status" value="1"/>
</dbReference>
<sequence>MSQVIYLAHPVGAETPEGVRENIENAKMWVYWAIINYDVAVVANWIYYCEVLDDHNPEHRAQGMRHGLDVLERCDELWLVGGRVSSGMDKEAKHSRLHAMVVRDFTSWGPFASAFDPPELDTVPLWTRIYVNPADLGKVG</sequence>
<accession>A0A0F9PG41</accession>
<organism evidence="2">
    <name type="scientific">marine sediment metagenome</name>
    <dbReference type="NCBI Taxonomy" id="412755"/>
    <lineage>
        <taxon>unclassified sequences</taxon>
        <taxon>metagenomes</taxon>
        <taxon>ecological metagenomes</taxon>
    </lineage>
</organism>
<reference evidence="2" key="1">
    <citation type="journal article" date="2015" name="Nature">
        <title>Complex archaea that bridge the gap between prokaryotes and eukaryotes.</title>
        <authorList>
            <person name="Spang A."/>
            <person name="Saw J.H."/>
            <person name="Jorgensen S.L."/>
            <person name="Zaremba-Niedzwiedzka K."/>
            <person name="Martijn J."/>
            <person name="Lind A.E."/>
            <person name="van Eijk R."/>
            <person name="Schleper C."/>
            <person name="Guy L."/>
            <person name="Ettema T.J."/>
        </authorList>
    </citation>
    <scope>NUCLEOTIDE SEQUENCE</scope>
</reference>
<proteinExistence type="predicted"/>
<dbReference type="EMBL" id="LAZR01006415">
    <property type="protein sequence ID" value="KKM92267.1"/>
    <property type="molecule type" value="Genomic_DNA"/>
</dbReference>
<comment type="caution">
    <text evidence="2">The sequence shown here is derived from an EMBL/GenBank/DDBJ whole genome shotgun (WGS) entry which is preliminary data.</text>
</comment>
<gene>
    <name evidence="2" type="ORF">LCGC14_1220200</name>
</gene>
<evidence type="ECO:0000259" key="1">
    <source>
        <dbReference type="Pfam" id="PF24963"/>
    </source>
</evidence>
<evidence type="ECO:0000313" key="2">
    <source>
        <dbReference type="EMBL" id="KKM92267.1"/>
    </source>
</evidence>
<dbReference type="InterPro" id="IPR056670">
    <property type="entry name" value="DUF7768"/>
</dbReference>